<evidence type="ECO:0000256" key="7">
    <source>
        <dbReference type="ARBA" id="ARBA00022679"/>
    </source>
</evidence>
<dbReference type="OrthoDB" id="9801642at2"/>
<dbReference type="GO" id="GO:0016020">
    <property type="term" value="C:membrane"/>
    <property type="evidence" value="ECO:0007669"/>
    <property type="project" value="GOC"/>
</dbReference>
<evidence type="ECO:0000313" key="11">
    <source>
        <dbReference type="EMBL" id="SEA89177.1"/>
    </source>
</evidence>
<evidence type="ECO:0000313" key="12">
    <source>
        <dbReference type="Proteomes" id="UP000182257"/>
    </source>
</evidence>
<evidence type="ECO:0000256" key="6">
    <source>
        <dbReference type="ARBA" id="ARBA00022676"/>
    </source>
</evidence>
<evidence type="ECO:0000256" key="2">
    <source>
        <dbReference type="ARBA" id="ARBA00012687"/>
    </source>
</evidence>
<dbReference type="EMBL" id="FNRF01000006">
    <property type="protein sequence ID" value="SEA89177.1"/>
    <property type="molecule type" value="Genomic_DNA"/>
</dbReference>
<evidence type="ECO:0000256" key="8">
    <source>
        <dbReference type="ARBA" id="ARBA00023098"/>
    </source>
</evidence>
<comment type="function">
    <text evidence="1">Condensation of UDP-2,3-diacylglucosamine and 2,3-diacylglucosamine-1-phosphate to form lipid A disaccharide, a precursor of lipid A, a phosphorylated glycolipid that anchors the lipopolysaccharide to the outer membrane of the cell.</text>
</comment>
<dbReference type="GO" id="GO:0005543">
    <property type="term" value="F:phospholipid binding"/>
    <property type="evidence" value="ECO:0007669"/>
    <property type="project" value="TreeGrafter"/>
</dbReference>
<dbReference type="EC" id="2.4.1.182" evidence="2 10"/>
<evidence type="ECO:0000256" key="10">
    <source>
        <dbReference type="NCBIfam" id="TIGR00215"/>
    </source>
</evidence>
<keyword evidence="4" id="KW-0444">Lipid biosynthesis</keyword>
<keyword evidence="7" id="KW-0808">Transferase</keyword>
<accession>A0A1H4EWD3</accession>
<evidence type="ECO:0000256" key="4">
    <source>
        <dbReference type="ARBA" id="ARBA00022516"/>
    </source>
</evidence>
<proteinExistence type="predicted"/>
<keyword evidence="5" id="KW-0441">Lipid A biosynthesis</keyword>
<dbReference type="PANTHER" id="PTHR30372">
    <property type="entry name" value="LIPID-A-DISACCHARIDE SYNTHASE"/>
    <property type="match status" value="1"/>
</dbReference>
<dbReference type="RefSeq" id="WP_074762194.1">
    <property type="nucleotide sequence ID" value="NZ_FNRF01000006.1"/>
</dbReference>
<dbReference type="GO" id="GO:0009245">
    <property type="term" value="P:lipid A biosynthetic process"/>
    <property type="evidence" value="ECO:0007669"/>
    <property type="project" value="UniProtKB-UniRule"/>
</dbReference>
<gene>
    <name evidence="11" type="ORF">SAMN05216462_3006</name>
</gene>
<reference evidence="11 12" key="1">
    <citation type="submission" date="2016-10" db="EMBL/GenBank/DDBJ databases">
        <authorList>
            <person name="de Groot N.N."/>
        </authorList>
    </citation>
    <scope>NUCLEOTIDE SEQUENCE [LARGE SCALE GENOMIC DNA]</scope>
    <source>
        <strain evidence="11 12">D31d</strain>
    </source>
</reference>
<dbReference type="GO" id="GO:0008915">
    <property type="term" value="F:lipid-A-disaccharide synthase activity"/>
    <property type="evidence" value="ECO:0007669"/>
    <property type="project" value="UniProtKB-UniRule"/>
</dbReference>
<dbReference type="NCBIfam" id="TIGR00215">
    <property type="entry name" value="lpxB"/>
    <property type="match status" value="1"/>
</dbReference>
<protein>
    <recommendedName>
        <fullName evidence="3 10">Lipid-A-disaccharide synthase</fullName>
        <ecNumber evidence="2 10">2.4.1.182</ecNumber>
    </recommendedName>
</protein>
<keyword evidence="6" id="KW-0328">Glycosyltransferase</keyword>
<evidence type="ECO:0000256" key="1">
    <source>
        <dbReference type="ARBA" id="ARBA00002056"/>
    </source>
</evidence>
<name>A0A1H4EWD3_XYLRU</name>
<evidence type="ECO:0000256" key="9">
    <source>
        <dbReference type="ARBA" id="ARBA00048975"/>
    </source>
</evidence>
<organism evidence="11 12">
    <name type="scientific">Xylanibacter ruminicola</name>
    <name type="common">Prevotella ruminicola</name>
    <dbReference type="NCBI Taxonomy" id="839"/>
    <lineage>
        <taxon>Bacteria</taxon>
        <taxon>Pseudomonadati</taxon>
        <taxon>Bacteroidota</taxon>
        <taxon>Bacteroidia</taxon>
        <taxon>Bacteroidales</taxon>
        <taxon>Prevotellaceae</taxon>
        <taxon>Xylanibacter</taxon>
    </lineage>
</organism>
<dbReference type="InterPro" id="IPR003835">
    <property type="entry name" value="Glyco_trans_19"/>
</dbReference>
<dbReference type="Pfam" id="PF02684">
    <property type="entry name" value="LpxB"/>
    <property type="match status" value="1"/>
</dbReference>
<dbReference type="SUPFAM" id="SSF53756">
    <property type="entry name" value="UDP-Glycosyltransferase/glycogen phosphorylase"/>
    <property type="match status" value="1"/>
</dbReference>
<dbReference type="AlphaFoldDB" id="A0A1H4EWD3"/>
<evidence type="ECO:0000256" key="3">
    <source>
        <dbReference type="ARBA" id="ARBA00020902"/>
    </source>
</evidence>
<evidence type="ECO:0000256" key="5">
    <source>
        <dbReference type="ARBA" id="ARBA00022556"/>
    </source>
</evidence>
<dbReference type="Proteomes" id="UP000182257">
    <property type="component" value="Unassembled WGS sequence"/>
</dbReference>
<dbReference type="PANTHER" id="PTHR30372:SF4">
    <property type="entry name" value="LIPID-A-DISACCHARIDE SYNTHASE, MITOCHONDRIAL-RELATED"/>
    <property type="match status" value="1"/>
</dbReference>
<keyword evidence="8" id="KW-0443">Lipid metabolism</keyword>
<comment type="catalytic activity">
    <reaction evidence="9">
        <text>a lipid X + a UDP-2-N,3-O-bis[(3R)-3-hydroxyacyl]-alpha-D-glucosamine = a lipid A disaccharide + UDP + H(+)</text>
        <dbReference type="Rhea" id="RHEA:67828"/>
        <dbReference type="ChEBI" id="CHEBI:15378"/>
        <dbReference type="ChEBI" id="CHEBI:58223"/>
        <dbReference type="ChEBI" id="CHEBI:137748"/>
        <dbReference type="ChEBI" id="CHEBI:176338"/>
        <dbReference type="ChEBI" id="CHEBI:176343"/>
        <dbReference type="EC" id="2.4.1.182"/>
    </reaction>
</comment>
<sequence length="377" mass="42705">MKYYLIVGEASGDLHASHLMQSLKDIDAEAEFRFFGGDLMTAVGGTRVRHYKELAYMGFIPVLLHLRTIFRHMKMCKQDVVDWQPDCLILVDYPGFNLKIAEYIKSHTNIPVYYYISPKIWAWKEYRIKNIKRDVDQLLSILPFEVDFFENKHHYPIHYVGNPTADEVREFLQSSPAAKKEPVIALLAGSRKQEIKDNLPAMLQAVKPYENDYQIVVAGAPGIEPSYYQQFMQGSQAGIVFGQTYALLAKAHAALVTSGTATLETCLFGVPQVVCYKIPMPAVLGFLRRHFLKVKYVSLVNLVAGREVVKELLEDFSVASIRSELEKILSGSDRERMLQGYLEVKQALGDKKAPENAAQLIVDTFLLRQASIARAKH</sequence>